<name>A0A6A6W375_9PEZI</name>
<feature type="domain" description="DUF8004" evidence="2">
    <location>
        <begin position="378"/>
        <end position="471"/>
    </location>
</feature>
<feature type="region of interest" description="Disordered" evidence="1">
    <location>
        <begin position="861"/>
        <end position="895"/>
    </location>
</feature>
<dbReference type="RefSeq" id="XP_033597942.1">
    <property type="nucleotide sequence ID" value="XM_033738953.1"/>
</dbReference>
<evidence type="ECO:0000313" key="4">
    <source>
        <dbReference type="Proteomes" id="UP000799437"/>
    </source>
</evidence>
<protein>
    <recommendedName>
        <fullName evidence="2">DUF8004 domain-containing protein</fullName>
    </recommendedName>
</protein>
<dbReference type="OrthoDB" id="5302380at2759"/>
<evidence type="ECO:0000256" key="1">
    <source>
        <dbReference type="SAM" id="MobiDB-lite"/>
    </source>
</evidence>
<feature type="compositionally biased region" description="Basic and acidic residues" evidence="1">
    <location>
        <begin position="82"/>
        <end position="98"/>
    </location>
</feature>
<sequence length="913" mass="103397">MAARGARSRKVLDKELVKKEKKDTQIRSPFDAWTLSSEGSKRTNSAAVKQSSTSGVKNSRVSIQSSRPSSPSGFSAISHGSHKTDGTKKYAAKGKETAAPRGRGGGVPNKAPPSSNRAPSVVSRELPRRRGDSTGGDGRWPGAQIWYGNSITPQPYRGLDNDMDMWMENGDCYIFFTEESMGDNPRPSLRVHTRRLKKARSTLLNNLLKYSAINKDEDQITPVSPGAGYSSVASRHTTISSTLSAGTDSLQSDDFSQRNPNMWTPRSYSRSPVRGGLRDGLPSLNEPAYSPIGSDGGSSTGRSVKEIEVTHEVWFPAPAFLKTPQAKRRHHLAQRNFIALLYNKPLVGHDFFEMLVELESVIKTFYELDRSQSHKGVQYIVHYLTDRHLDDVRNNWRMALGLLAWSEQDSVRWQAGYMEAFVHCAGMLTPRICESAEFKRLSTVTRYNLNNASTLLKLRVVEAEERLAAFELHEIFPPPKTKNPAGTTHQRSFNAFRDFLIDFYSSTYGSWPPPRQKNGHWLTRDLVIQMQQDFGSAYDFLVDRDVCWEEREERSSRKWQMVTTRPEPDFLAIETAELPLTDMLLSFDNKHSYKHIPHPYPLLPKGAAASAASQPEKKKNIFSAFRKEKPAPQSTKDWKEKLQAAVIYSDASNIHRLGTSFASNDLIDALEKYEKSAQLKAISPQDARIGRWILIYGVLQTLSTLSVDAEGLRFSDSVSYLLCPSLKKCPPWDSLFPQTVWEADQTKSYCWLAPMRWEGLIPPTRALESKLRGLSLPLPPVELDATGNAKRDRNNPNPYSNHNSHLNLHLNTGIHSTASSDYLEVRSPDREYERERERSIERRGMEKKLLDERRMIARYNGRTLPPVPDVPVRSPKRIDDDRRERELEDKERDKVFRGEQGTSWVEEGAIRFV</sequence>
<feature type="compositionally biased region" description="Basic and acidic residues" evidence="1">
    <location>
        <begin position="876"/>
        <end position="895"/>
    </location>
</feature>
<proteinExistence type="predicted"/>
<dbReference type="InterPro" id="IPR058317">
    <property type="entry name" value="DUF8004"/>
</dbReference>
<organism evidence="3 4">
    <name type="scientific">Pseudovirgaria hyperparasitica</name>
    <dbReference type="NCBI Taxonomy" id="470096"/>
    <lineage>
        <taxon>Eukaryota</taxon>
        <taxon>Fungi</taxon>
        <taxon>Dikarya</taxon>
        <taxon>Ascomycota</taxon>
        <taxon>Pezizomycotina</taxon>
        <taxon>Dothideomycetes</taxon>
        <taxon>Dothideomycetes incertae sedis</taxon>
        <taxon>Acrospermales</taxon>
        <taxon>Acrospermaceae</taxon>
        <taxon>Pseudovirgaria</taxon>
    </lineage>
</organism>
<dbReference type="PANTHER" id="PTHR39601">
    <property type="entry name" value="CHORIOGENIN HMINOR"/>
    <property type="match status" value="1"/>
</dbReference>
<dbReference type="Pfam" id="PF26013">
    <property type="entry name" value="DUF8004"/>
    <property type="match status" value="1"/>
</dbReference>
<keyword evidence="4" id="KW-1185">Reference proteome</keyword>
<reference evidence="3" key="1">
    <citation type="journal article" date="2020" name="Stud. Mycol.">
        <title>101 Dothideomycetes genomes: a test case for predicting lifestyles and emergence of pathogens.</title>
        <authorList>
            <person name="Haridas S."/>
            <person name="Albert R."/>
            <person name="Binder M."/>
            <person name="Bloem J."/>
            <person name="Labutti K."/>
            <person name="Salamov A."/>
            <person name="Andreopoulos B."/>
            <person name="Baker S."/>
            <person name="Barry K."/>
            <person name="Bills G."/>
            <person name="Bluhm B."/>
            <person name="Cannon C."/>
            <person name="Castanera R."/>
            <person name="Culley D."/>
            <person name="Daum C."/>
            <person name="Ezra D."/>
            <person name="Gonzalez J."/>
            <person name="Henrissat B."/>
            <person name="Kuo A."/>
            <person name="Liang C."/>
            <person name="Lipzen A."/>
            <person name="Lutzoni F."/>
            <person name="Magnuson J."/>
            <person name="Mondo S."/>
            <person name="Nolan M."/>
            <person name="Ohm R."/>
            <person name="Pangilinan J."/>
            <person name="Park H.-J."/>
            <person name="Ramirez L."/>
            <person name="Alfaro M."/>
            <person name="Sun H."/>
            <person name="Tritt A."/>
            <person name="Yoshinaga Y."/>
            <person name="Zwiers L.-H."/>
            <person name="Turgeon B."/>
            <person name="Goodwin S."/>
            <person name="Spatafora J."/>
            <person name="Crous P."/>
            <person name="Grigoriev I."/>
        </authorList>
    </citation>
    <scope>NUCLEOTIDE SEQUENCE</scope>
    <source>
        <strain evidence="3">CBS 121739</strain>
    </source>
</reference>
<dbReference type="Proteomes" id="UP000799437">
    <property type="component" value="Unassembled WGS sequence"/>
</dbReference>
<feature type="compositionally biased region" description="Low complexity" evidence="1">
    <location>
        <begin position="795"/>
        <end position="805"/>
    </location>
</feature>
<feature type="compositionally biased region" description="Polar residues" evidence="1">
    <location>
        <begin position="34"/>
        <end position="57"/>
    </location>
</feature>
<dbReference type="GeneID" id="54480007"/>
<feature type="region of interest" description="Disordered" evidence="1">
    <location>
        <begin position="243"/>
        <end position="302"/>
    </location>
</feature>
<dbReference type="EMBL" id="ML996577">
    <property type="protein sequence ID" value="KAF2755491.1"/>
    <property type="molecule type" value="Genomic_DNA"/>
</dbReference>
<evidence type="ECO:0000259" key="2">
    <source>
        <dbReference type="Pfam" id="PF26013"/>
    </source>
</evidence>
<feature type="compositionally biased region" description="Polar residues" evidence="1">
    <location>
        <begin position="243"/>
        <end position="270"/>
    </location>
</feature>
<gene>
    <name evidence="3" type="ORF">EJ05DRAFT_103165</name>
</gene>
<dbReference type="AlphaFoldDB" id="A0A6A6W375"/>
<evidence type="ECO:0000313" key="3">
    <source>
        <dbReference type="EMBL" id="KAF2755491.1"/>
    </source>
</evidence>
<feature type="compositionally biased region" description="Low complexity" evidence="1">
    <location>
        <begin position="59"/>
        <end position="79"/>
    </location>
</feature>
<accession>A0A6A6W375</accession>
<feature type="region of interest" description="Disordered" evidence="1">
    <location>
        <begin position="18"/>
        <end position="141"/>
    </location>
</feature>
<feature type="region of interest" description="Disordered" evidence="1">
    <location>
        <begin position="785"/>
        <end position="805"/>
    </location>
</feature>
<dbReference type="PANTHER" id="PTHR39601:SF2">
    <property type="entry name" value="CHORIOGENIN HMINOR"/>
    <property type="match status" value="1"/>
</dbReference>